<feature type="transmembrane region" description="Helical" evidence="2">
    <location>
        <begin position="306"/>
        <end position="326"/>
    </location>
</feature>
<dbReference type="InterPro" id="IPR036259">
    <property type="entry name" value="MFS_trans_sf"/>
</dbReference>
<dbReference type="AlphaFoldDB" id="A0A919FAX1"/>
<feature type="transmembrane region" description="Helical" evidence="2">
    <location>
        <begin position="248"/>
        <end position="269"/>
    </location>
</feature>
<evidence type="ECO:0000313" key="3">
    <source>
        <dbReference type="EMBL" id="GHH58519.1"/>
    </source>
</evidence>
<feature type="transmembrane region" description="Helical" evidence="2">
    <location>
        <begin position="25"/>
        <end position="46"/>
    </location>
</feature>
<feature type="transmembrane region" description="Helical" evidence="2">
    <location>
        <begin position="160"/>
        <end position="180"/>
    </location>
</feature>
<dbReference type="GO" id="GO:0008643">
    <property type="term" value="P:carbohydrate transport"/>
    <property type="evidence" value="ECO:0007669"/>
    <property type="project" value="InterPro"/>
</dbReference>
<reference evidence="3" key="2">
    <citation type="submission" date="2020-09" db="EMBL/GenBank/DDBJ databases">
        <authorList>
            <person name="Sun Q."/>
            <person name="Ohkuma M."/>
        </authorList>
    </citation>
    <scope>NUCLEOTIDE SEQUENCE</scope>
    <source>
        <strain evidence="3">JCM 13306</strain>
    </source>
</reference>
<evidence type="ECO:0000256" key="2">
    <source>
        <dbReference type="SAM" id="Phobius"/>
    </source>
</evidence>
<dbReference type="InterPro" id="IPR039672">
    <property type="entry name" value="MFS_2"/>
</dbReference>
<dbReference type="Pfam" id="PF13347">
    <property type="entry name" value="MFS_2"/>
    <property type="match status" value="1"/>
</dbReference>
<dbReference type="Proteomes" id="UP000623958">
    <property type="component" value="Unassembled WGS sequence"/>
</dbReference>
<organism evidence="3 4">
    <name type="scientific">Xanthomonas boreopolis</name>
    <dbReference type="NCBI Taxonomy" id="86183"/>
    <lineage>
        <taxon>Bacteria</taxon>
        <taxon>Pseudomonadati</taxon>
        <taxon>Pseudomonadota</taxon>
        <taxon>Gammaproteobacteria</taxon>
        <taxon>Lysobacterales</taxon>
        <taxon>Lysobacteraceae</taxon>
        <taxon>Xanthomonas</taxon>
    </lineage>
</organism>
<comment type="caution">
    <text evidence="3">The sequence shown here is derived from an EMBL/GenBank/DDBJ whole genome shotgun (WGS) entry which is preliminary data.</text>
</comment>
<comment type="similarity">
    <text evidence="1">Belongs to the sodium:galactoside symporter (TC 2.A.2) family.</text>
</comment>
<protein>
    <submittedName>
        <fullName evidence="3">Permease</fullName>
    </submittedName>
</protein>
<keyword evidence="4" id="KW-1185">Reference proteome</keyword>
<dbReference type="SUPFAM" id="SSF103473">
    <property type="entry name" value="MFS general substrate transporter"/>
    <property type="match status" value="1"/>
</dbReference>
<dbReference type="PANTHER" id="PTHR11328:SF24">
    <property type="entry name" value="MAJOR FACILITATOR SUPERFAMILY (MFS) PROFILE DOMAIN-CONTAINING PROTEIN"/>
    <property type="match status" value="1"/>
</dbReference>
<evidence type="ECO:0000313" key="4">
    <source>
        <dbReference type="Proteomes" id="UP000623958"/>
    </source>
</evidence>
<feature type="transmembrane region" description="Helical" evidence="2">
    <location>
        <begin position="192"/>
        <end position="214"/>
    </location>
</feature>
<feature type="transmembrane region" description="Helical" evidence="2">
    <location>
        <begin position="119"/>
        <end position="140"/>
    </location>
</feature>
<keyword evidence="2" id="KW-1133">Transmembrane helix</keyword>
<feature type="transmembrane region" description="Helical" evidence="2">
    <location>
        <begin position="332"/>
        <end position="359"/>
    </location>
</feature>
<dbReference type="EMBL" id="BNBA01000031">
    <property type="protein sequence ID" value="GHH58519.1"/>
    <property type="molecule type" value="Genomic_DNA"/>
</dbReference>
<dbReference type="GO" id="GO:0005886">
    <property type="term" value="C:plasma membrane"/>
    <property type="evidence" value="ECO:0007669"/>
    <property type="project" value="TreeGrafter"/>
</dbReference>
<keyword evidence="2" id="KW-0472">Membrane</keyword>
<evidence type="ECO:0000256" key="1">
    <source>
        <dbReference type="ARBA" id="ARBA00009617"/>
    </source>
</evidence>
<feature type="transmembrane region" description="Helical" evidence="2">
    <location>
        <begin position="52"/>
        <end position="71"/>
    </location>
</feature>
<dbReference type="GO" id="GO:0006814">
    <property type="term" value="P:sodium ion transport"/>
    <property type="evidence" value="ECO:0007669"/>
    <property type="project" value="InterPro"/>
</dbReference>
<dbReference type="Gene3D" id="1.20.1250.20">
    <property type="entry name" value="MFS general substrate transporter like domains"/>
    <property type="match status" value="1"/>
</dbReference>
<dbReference type="NCBIfam" id="TIGR00792">
    <property type="entry name" value="gph"/>
    <property type="match status" value="1"/>
</dbReference>
<feature type="transmembrane region" description="Helical" evidence="2">
    <location>
        <begin position="380"/>
        <end position="402"/>
    </location>
</feature>
<gene>
    <name evidence="3" type="ORF">GCM10009090_31470</name>
</gene>
<accession>A0A919FAX1</accession>
<keyword evidence="2" id="KW-0812">Transmembrane</keyword>
<sequence length="459" mass="48966">MDASANPAAPETTARLPLYEKVGYGLGDAGGTVVTCLIMSFLNFYYTDVAGLAPAAVGAMFLVVRVLDAVADPLMGMLADRTRSRWGRYRPWQLWMALPVGAAGVLAFSVPGLGETGRLAWACATYFLLSLGYTAVNVPYCAMINAITTSRREILAFQSWRFTLCGVASLLVSVGLPWLVQALGRGDARRGYSLGVAVVCALAVAMLLACFASVRERVPLPRERAGLRGRLATVLGNDQLRLTMLMSFLLINVMNLRGGGYLYFATYVLGGGTRYASMFLGLVALAAIAGAMLAAPLARGRDTLRLYIGINLLLAATSLAMWYLPAGPSWQGLWLGVVFANGTVLGLTLPLHFALLAYADDYGAWKSGQRNSGLNFALNLLAIKLSWAASAGIIAAVLYLVAYQPNVPQSALSRQGITALETLIPAALHLLLALAARFCTLDEPCMRRVAADLDRRAAA</sequence>
<dbReference type="CDD" id="cd17332">
    <property type="entry name" value="MFS_MelB_like"/>
    <property type="match status" value="1"/>
</dbReference>
<dbReference type="GO" id="GO:0015293">
    <property type="term" value="F:symporter activity"/>
    <property type="evidence" value="ECO:0007669"/>
    <property type="project" value="InterPro"/>
</dbReference>
<feature type="transmembrane region" description="Helical" evidence="2">
    <location>
        <begin position="422"/>
        <end position="439"/>
    </location>
</feature>
<dbReference type="RefSeq" id="WP_434029822.1">
    <property type="nucleotide sequence ID" value="NZ_BNBA01000031.1"/>
</dbReference>
<name>A0A919FAX1_9XANT</name>
<reference evidence="3" key="1">
    <citation type="journal article" date="2014" name="Int. J. Syst. Evol. Microbiol.">
        <title>Complete genome sequence of Corynebacterium casei LMG S-19264T (=DSM 44701T), isolated from a smear-ripened cheese.</title>
        <authorList>
            <consortium name="US DOE Joint Genome Institute (JGI-PGF)"/>
            <person name="Walter F."/>
            <person name="Albersmeier A."/>
            <person name="Kalinowski J."/>
            <person name="Ruckert C."/>
        </authorList>
    </citation>
    <scope>NUCLEOTIDE SEQUENCE</scope>
    <source>
        <strain evidence="3">JCM 13306</strain>
    </source>
</reference>
<feature type="transmembrane region" description="Helical" evidence="2">
    <location>
        <begin position="92"/>
        <end position="113"/>
    </location>
</feature>
<feature type="transmembrane region" description="Helical" evidence="2">
    <location>
        <begin position="275"/>
        <end position="294"/>
    </location>
</feature>
<proteinExistence type="inferred from homology"/>
<dbReference type="PANTHER" id="PTHR11328">
    <property type="entry name" value="MAJOR FACILITATOR SUPERFAMILY DOMAIN-CONTAINING PROTEIN"/>
    <property type="match status" value="1"/>
</dbReference>
<dbReference type="InterPro" id="IPR001927">
    <property type="entry name" value="Na/Gal_symport"/>
</dbReference>